<dbReference type="InterPro" id="IPR005152">
    <property type="entry name" value="Lipase_secreted"/>
</dbReference>
<reference evidence="2 3" key="1">
    <citation type="submission" date="2024-09" db="EMBL/GenBank/DDBJ databases">
        <authorList>
            <person name="Lee S.D."/>
        </authorList>
    </citation>
    <scope>NUCLEOTIDE SEQUENCE [LARGE SCALE GENOMIC DNA]</scope>
    <source>
        <strain evidence="2 3">N1-5</strain>
    </source>
</reference>
<feature type="chain" id="PRO_5045808969" evidence="1">
    <location>
        <begin position="25"/>
        <end position="415"/>
    </location>
</feature>
<dbReference type="RefSeq" id="WP_030252845.1">
    <property type="nucleotide sequence ID" value="NZ_JBHEZZ010000005.1"/>
</dbReference>
<dbReference type="PANTHER" id="PTHR34853:SF1">
    <property type="entry name" value="LIPASE 5"/>
    <property type="match status" value="1"/>
</dbReference>
<evidence type="ECO:0000313" key="3">
    <source>
        <dbReference type="Proteomes" id="UP001592528"/>
    </source>
</evidence>
<proteinExistence type="predicted"/>
<accession>A0ABV6UKP0</accession>
<gene>
    <name evidence="2" type="ORF">ACEZDJ_12090</name>
</gene>
<keyword evidence="2" id="KW-0378">Hydrolase</keyword>
<dbReference type="EC" id="3.4.-.-" evidence="2"/>
<name>A0ABV6UKP0_9ACTN</name>
<sequence length="415" mass="43142">MHAISPRSRTLVAAAALTLTVACAAPAAAATVAAGSTSTSAVQQWTQRGTVVAVTPMSRLTPAQASAYVTTMGFATGAARDGVDLYRITYRTVTPQGGPTTATGLLALPVDGRHSALPTVEYTHGTMPSREDAPSVSDGPDRAVTVMFAGQGFAAVAPDYLGLGLGPGAHPYMDLGSETSASVDLLLAARTVAAEHGRRLDGRLLATGFSQGGAAAIGLAHAVQQGAVPGFRLTGLAPVSGPYDLRGQEIPAAFDGRLDPPIATFYLAYLITAWNRLTPLYQTPSEAFRAPYDRTVPQLFDGDHTDDQVTAGLPADPTHLLTPGFIAKLHHPTGSFAAMLSKADAVCDWTPNVPVHLFAADGDRDVAYGNAVACTDALRDHGAHVSLTDVGPVVHTQSALLSYPQILNWFERLAA</sequence>
<keyword evidence="3" id="KW-1185">Reference proteome</keyword>
<dbReference type="EMBL" id="JBHEZZ010000005">
    <property type="protein sequence ID" value="MFC1402026.1"/>
    <property type="molecule type" value="Genomic_DNA"/>
</dbReference>
<protein>
    <submittedName>
        <fullName evidence="2">Alpha/beta hydrolase family protein</fullName>
        <ecNumber evidence="2">3.4.-.-</ecNumber>
    </submittedName>
</protein>
<comment type="caution">
    <text evidence="2">The sequence shown here is derived from an EMBL/GenBank/DDBJ whole genome shotgun (WGS) entry which is preliminary data.</text>
</comment>
<dbReference type="Proteomes" id="UP001592528">
    <property type="component" value="Unassembled WGS sequence"/>
</dbReference>
<keyword evidence="1" id="KW-0732">Signal</keyword>
<dbReference type="PROSITE" id="PS51257">
    <property type="entry name" value="PROKAR_LIPOPROTEIN"/>
    <property type="match status" value="1"/>
</dbReference>
<dbReference type="GO" id="GO:0016787">
    <property type="term" value="F:hydrolase activity"/>
    <property type="evidence" value="ECO:0007669"/>
    <property type="project" value="UniProtKB-KW"/>
</dbReference>
<dbReference type="Gene3D" id="1.10.260.160">
    <property type="match status" value="1"/>
</dbReference>
<feature type="signal peptide" evidence="1">
    <location>
        <begin position="1"/>
        <end position="24"/>
    </location>
</feature>
<dbReference type="PANTHER" id="PTHR34853">
    <property type="match status" value="1"/>
</dbReference>
<organism evidence="2 3">
    <name type="scientific">Streptacidiphilus cavernicola</name>
    <dbReference type="NCBI Taxonomy" id="3342716"/>
    <lineage>
        <taxon>Bacteria</taxon>
        <taxon>Bacillati</taxon>
        <taxon>Actinomycetota</taxon>
        <taxon>Actinomycetes</taxon>
        <taxon>Kitasatosporales</taxon>
        <taxon>Streptomycetaceae</taxon>
        <taxon>Streptacidiphilus</taxon>
    </lineage>
</organism>
<dbReference type="SUPFAM" id="SSF53474">
    <property type="entry name" value="alpha/beta-Hydrolases"/>
    <property type="match status" value="1"/>
</dbReference>
<evidence type="ECO:0000313" key="2">
    <source>
        <dbReference type="EMBL" id="MFC1402026.1"/>
    </source>
</evidence>
<dbReference type="InterPro" id="IPR029058">
    <property type="entry name" value="AB_hydrolase_fold"/>
</dbReference>
<dbReference type="Gene3D" id="3.40.50.1820">
    <property type="entry name" value="alpha/beta hydrolase"/>
    <property type="match status" value="1"/>
</dbReference>
<evidence type="ECO:0000256" key="1">
    <source>
        <dbReference type="SAM" id="SignalP"/>
    </source>
</evidence>
<dbReference type="PIRSF" id="PIRSF029171">
    <property type="entry name" value="Esterase_LipA"/>
    <property type="match status" value="1"/>
</dbReference>